<dbReference type="GO" id="GO:0003697">
    <property type="term" value="F:single-stranded DNA binding"/>
    <property type="evidence" value="ECO:0007669"/>
    <property type="project" value="InterPro"/>
</dbReference>
<dbReference type="Proteomes" id="UP000554342">
    <property type="component" value="Unassembled WGS sequence"/>
</dbReference>
<dbReference type="Pfam" id="PF18818">
    <property type="entry name" value="MPTase-PolyVal"/>
    <property type="match status" value="1"/>
</dbReference>
<dbReference type="PIRSF" id="PIRSF037112">
    <property type="entry name" value="Antirestriction_ArdC"/>
    <property type="match status" value="1"/>
</dbReference>
<evidence type="ECO:0000259" key="3">
    <source>
        <dbReference type="Pfam" id="PF18818"/>
    </source>
</evidence>
<gene>
    <name evidence="4" type="ORF">FHR23_003261</name>
</gene>
<dbReference type="AlphaFoldDB" id="A0A840Z3P2"/>
<evidence type="ECO:0000313" key="5">
    <source>
        <dbReference type="Proteomes" id="UP000554342"/>
    </source>
</evidence>
<protein>
    <submittedName>
        <fullName evidence="4">Antirestriction protein ArdC</fullName>
    </submittedName>
</protein>
<keyword evidence="5" id="KW-1185">Reference proteome</keyword>
<dbReference type="InterPro" id="IPR013610">
    <property type="entry name" value="ArdC_N"/>
</dbReference>
<dbReference type="RefSeq" id="WP_184006003.1">
    <property type="nucleotide sequence ID" value="NZ_BAABIF010000008.1"/>
</dbReference>
<organism evidence="4 5">
    <name type="scientific">Stakelama sediminis</name>
    <dbReference type="NCBI Taxonomy" id="463200"/>
    <lineage>
        <taxon>Bacteria</taxon>
        <taxon>Pseudomonadati</taxon>
        <taxon>Pseudomonadota</taxon>
        <taxon>Alphaproteobacteria</taxon>
        <taxon>Sphingomonadales</taxon>
        <taxon>Sphingomonadaceae</taxon>
        <taxon>Stakelama</taxon>
    </lineage>
</organism>
<sequence length="322" mass="34805">MAYRKHAGERADVYTRVTAEIIAAIENGTGDWRAPWHHNGTSVARPTNVSSAKRYRGINTLALWVAAMAGGYSDGLWGTYRQWLEAGAQVRKGEHATTVVFWKQVSSAAADDSGEDESGHRKMFARAFSVFNVAQVDGYEVPPVTILPDAARHAEAEAFISNLGITTVFGGSEAYYRPSTDTVCMPPFECFRDAASFYGVWLHENGHASGAKHRLDRDLSGRFGSAAYAAEECCVEILSGLVLADLSIAHHPRPDHAAYIASWLEVLKNDPRAIFTAASKAQQAADWMHAQQPTPPTQLVVSSSQDGDDVADVGISPALLAA</sequence>
<feature type="domain" description="N-terminal" evidence="2">
    <location>
        <begin position="12"/>
        <end position="131"/>
    </location>
</feature>
<evidence type="ECO:0000256" key="1">
    <source>
        <dbReference type="SAM" id="MobiDB-lite"/>
    </source>
</evidence>
<dbReference type="InterPro" id="IPR041459">
    <property type="entry name" value="MPTase-PolyVal"/>
</dbReference>
<proteinExistence type="predicted"/>
<feature type="region of interest" description="Disordered" evidence="1">
    <location>
        <begin position="286"/>
        <end position="308"/>
    </location>
</feature>
<reference evidence="4 5" key="1">
    <citation type="submission" date="2020-08" db="EMBL/GenBank/DDBJ databases">
        <title>Genomic Encyclopedia of Type Strains, Phase IV (KMG-IV): sequencing the most valuable type-strain genomes for metagenomic binning, comparative biology and taxonomic classification.</title>
        <authorList>
            <person name="Goeker M."/>
        </authorList>
    </citation>
    <scope>NUCLEOTIDE SEQUENCE [LARGE SCALE GENOMIC DNA]</scope>
    <source>
        <strain evidence="4 5">DSM 27203</strain>
    </source>
</reference>
<accession>A0A840Z3P2</accession>
<comment type="caution">
    <text evidence="4">The sequence shown here is derived from an EMBL/GenBank/DDBJ whole genome shotgun (WGS) entry which is preliminary data.</text>
</comment>
<dbReference type="Pfam" id="PF08401">
    <property type="entry name" value="ArdcN"/>
    <property type="match status" value="1"/>
</dbReference>
<name>A0A840Z3P2_9SPHN</name>
<dbReference type="EMBL" id="JACIJI010000012">
    <property type="protein sequence ID" value="MBB5720296.1"/>
    <property type="molecule type" value="Genomic_DNA"/>
</dbReference>
<evidence type="ECO:0000259" key="2">
    <source>
        <dbReference type="Pfam" id="PF08401"/>
    </source>
</evidence>
<evidence type="ECO:0000313" key="4">
    <source>
        <dbReference type="EMBL" id="MBB5720296.1"/>
    </source>
</evidence>
<dbReference type="InterPro" id="IPR017113">
    <property type="entry name" value="Antirestriction_ArdC"/>
</dbReference>
<feature type="domain" description="Polyvalent protein metallopeptidase" evidence="3">
    <location>
        <begin position="155"/>
        <end position="280"/>
    </location>
</feature>